<dbReference type="AlphaFoldDB" id="A0A6C0K3F4"/>
<evidence type="ECO:0000313" key="1">
    <source>
        <dbReference type="EMBL" id="QHU11227.1"/>
    </source>
</evidence>
<accession>A0A6C0K3F4</accession>
<dbReference type="EMBL" id="MN740780">
    <property type="protein sequence ID" value="QHU11227.1"/>
    <property type="molecule type" value="Genomic_DNA"/>
</dbReference>
<reference evidence="1" key="1">
    <citation type="journal article" date="2020" name="Nature">
        <title>Giant virus diversity and host interactions through global metagenomics.</title>
        <authorList>
            <person name="Schulz F."/>
            <person name="Roux S."/>
            <person name="Paez-Espino D."/>
            <person name="Jungbluth S."/>
            <person name="Walsh D.A."/>
            <person name="Denef V.J."/>
            <person name="McMahon K.D."/>
            <person name="Konstantinidis K.T."/>
            <person name="Eloe-Fadrosh E.A."/>
            <person name="Kyrpides N.C."/>
            <person name="Woyke T."/>
        </authorList>
    </citation>
    <scope>NUCLEOTIDE SEQUENCE</scope>
    <source>
        <strain evidence="1">GVMAG-S-1101165-84</strain>
    </source>
</reference>
<protein>
    <submittedName>
        <fullName evidence="1">Uncharacterized protein</fullName>
    </submittedName>
</protein>
<organism evidence="1">
    <name type="scientific">viral metagenome</name>
    <dbReference type="NCBI Taxonomy" id="1070528"/>
    <lineage>
        <taxon>unclassified sequences</taxon>
        <taxon>metagenomes</taxon>
        <taxon>organismal metagenomes</taxon>
    </lineage>
</organism>
<proteinExistence type="predicted"/>
<name>A0A6C0K3F4_9ZZZZ</name>
<sequence length="640" mass="71037">MQRSGQVKATLFSQKNRDTLRQIVAQDVERRQGIQLTDKQQDRLERTVDHYVEEVYAAQGNQPLPLLNKEVIKASAQDFSKYLQRQNSVAVAPVTAVQTVMTTSQAATIFQDTSQRYETIQTERNEGKTVPPPMPDFRIALDDDGPSPADLYETAKKAREAEAIRLASLSKDAMERMDPGLQARMIADDSFRQGQTQQNRATDLVLTERRSARPEAVPLTAPPDGRELALLAINPGPRVQGDANASSVTTIPPFISPQKSNLPQDYLIRQNNVVEYKEIENNLFVCSADRDWLKNIADNRYSFSVNFDPGNNGQGLFPQVSVQQKFKNISRIELVKAILPIEGLQTLIQKNTDLSNNTDFQVNVLSYPYVTVRIPELENNNYGSDNFIDRSFGVLQYDANWYSDPGTSPSQTDSRGYTALIPKFLKCQKIYSPAPLSTLQRLTIDFLQPSGSQLSLTADTVDISNVRDGSTFARVPYNRGTSQAPEFFVINTNTYFSRFQMAVGDRIRVANFGYSKDASGNGALQEFSTWLNRADGHVIAAIGCYASTDISMNSILPNTVGYANCILIQNQYTDPTTGSTAPYQFGGSSGNIGTSLVTPPSSVTLNTPRRLINLSRQTQLVFRVVTREMDPGAGLRPDNM</sequence>